<gene>
    <name evidence="1" type="ORF">CC86DRAFT_32920</name>
</gene>
<dbReference type="Proteomes" id="UP000799424">
    <property type="component" value="Unassembled WGS sequence"/>
</dbReference>
<keyword evidence="2" id="KW-1185">Reference proteome</keyword>
<evidence type="ECO:0000313" key="1">
    <source>
        <dbReference type="EMBL" id="KAF2825592.1"/>
    </source>
</evidence>
<dbReference type="EMBL" id="MU006227">
    <property type="protein sequence ID" value="KAF2825592.1"/>
    <property type="molecule type" value="Genomic_DNA"/>
</dbReference>
<name>A0A6A6ZX37_9PLEO</name>
<proteinExistence type="predicted"/>
<evidence type="ECO:0000313" key="2">
    <source>
        <dbReference type="Proteomes" id="UP000799424"/>
    </source>
</evidence>
<protein>
    <submittedName>
        <fullName evidence="1">Uncharacterized protein</fullName>
    </submittedName>
</protein>
<reference evidence="1" key="1">
    <citation type="journal article" date="2020" name="Stud. Mycol.">
        <title>101 Dothideomycetes genomes: a test case for predicting lifestyles and emergence of pathogens.</title>
        <authorList>
            <person name="Haridas S."/>
            <person name="Albert R."/>
            <person name="Binder M."/>
            <person name="Bloem J."/>
            <person name="Labutti K."/>
            <person name="Salamov A."/>
            <person name="Andreopoulos B."/>
            <person name="Baker S."/>
            <person name="Barry K."/>
            <person name="Bills G."/>
            <person name="Bluhm B."/>
            <person name="Cannon C."/>
            <person name="Castanera R."/>
            <person name="Culley D."/>
            <person name="Daum C."/>
            <person name="Ezra D."/>
            <person name="Gonzalez J."/>
            <person name="Henrissat B."/>
            <person name="Kuo A."/>
            <person name="Liang C."/>
            <person name="Lipzen A."/>
            <person name="Lutzoni F."/>
            <person name="Magnuson J."/>
            <person name="Mondo S."/>
            <person name="Nolan M."/>
            <person name="Ohm R."/>
            <person name="Pangilinan J."/>
            <person name="Park H.-J."/>
            <person name="Ramirez L."/>
            <person name="Alfaro M."/>
            <person name="Sun H."/>
            <person name="Tritt A."/>
            <person name="Yoshinaga Y."/>
            <person name="Zwiers L.-H."/>
            <person name="Turgeon B."/>
            <person name="Goodwin S."/>
            <person name="Spatafora J."/>
            <person name="Crous P."/>
            <person name="Grigoriev I."/>
        </authorList>
    </citation>
    <scope>NUCLEOTIDE SEQUENCE</scope>
    <source>
        <strain evidence="1">CBS 113818</strain>
    </source>
</reference>
<accession>A0A6A6ZX37</accession>
<organism evidence="1 2">
    <name type="scientific">Ophiobolus disseminans</name>
    <dbReference type="NCBI Taxonomy" id="1469910"/>
    <lineage>
        <taxon>Eukaryota</taxon>
        <taxon>Fungi</taxon>
        <taxon>Dikarya</taxon>
        <taxon>Ascomycota</taxon>
        <taxon>Pezizomycotina</taxon>
        <taxon>Dothideomycetes</taxon>
        <taxon>Pleosporomycetidae</taxon>
        <taxon>Pleosporales</taxon>
        <taxon>Pleosporineae</taxon>
        <taxon>Phaeosphaeriaceae</taxon>
        <taxon>Ophiobolus</taxon>
    </lineage>
</organism>
<dbReference type="AlphaFoldDB" id="A0A6A6ZX37"/>
<sequence length="137" mass="15256">MRLWLSVFRTHQSLAYDVLTRDATGIIPTLHSFYPVLTMQAVSGCFRGPVSVSRPAVSGLDFALGDAVRDLFSCVDCVDWLWVAVVWVVWWHGHVVSLHVLRSEDCWVGLDGGLVEYMPAGCVRGFGMGCLWPWVGE</sequence>